<accession>A0ACA9YEK4</accession>
<sequence length="104" mass="12374">MLRVLIPTTKTGSRRLYSTEFPTNINSKPNISQFKTPLLHTFLIASTTYLLLNTIAMTLEYEEEKQKIENLEKSIEFEIQTVIDNKKKQLESRWYQKIPFFWKS</sequence>
<proteinExistence type="predicted"/>
<protein>
    <submittedName>
        <fullName evidence="1">Uncharacterized protein</fullName>
    </submittedName>
</protein>
<dbReference type="Proteomes" id="UP001152531">
    <property type="component" value="Unassembled WGS sequence"/>
</dbReference>
<comment type="caution">
    <text evidence="1">The sequence shown here is derived from an EMBL/GenBank/DDBJ whole genome shotgun (WGS) entry which is preliminary data.</text>
</comment>
<keyword evidence="2" id="KW-1185">Reference proteome</keyword>
<evidence type="ECO:0000313" key="2">
    <source>
        <dbReference type="Proteomes" id="UP001152531"/>
    </source>
</evidence>
<gene>
    <name evidence="1" type="ORF">CLIB1444_13S00166</name>
</gene>
<reference evidence="1" key="1">
    <citation type="submission" date="2022-06" db="EMBL/GenBank/DDBJ databases">
        <authorList>
            <person name="Legras J.-L."/>
            <person name="Devillers H."/>
            <person name="Grondin C."/>
        </authorList>
    </citation>
    <scope>NUCLEOTIDE SEQUENCE</scope>
    <source>
        <strain evidence="1">CLIB 1444</strain>
    </source>
</reference>
<name>A0ACA9YEK4_9ASCO</name>
<evidence type="ECO:0000313" key="1">
    <source>
        <dbReference type="EMBL" id="CAH6723093.1"/>
    </source>
</evidence>
<organism evidence="1 2">
    <name type="scientific">[Candida] jaroonii</name>
    <dbReference type="NCBI Taxonomy" id="467808"/>
    <lineage>
        <taxon>Eukaryota</taxon>
        <taxon>Fungi</taxon>
        <taxon>Dikarya</taxon>
        <taxon>Ascomycota</taxon>
        <taxon>Saccharomycotina</taxon>
        <taxon>Pichiomycetes</taxon>
        <taxon>Debaryomycetaceae</taxon>
        <taxon>Yamadazyma</taxon>
    </lineage>
</organism>
<dbReference type="EMBL" id="CALSDN010000013">
    <property type="protein sequence ID" value="CAH6723093.1"/>
    <property type="molecule type" value="Genomic_DNA"/>
</dbReference>